<dbReference type="InterPro" id="IPR036047">
    <property type="entry name" value="F-box-like_dom_sf"/>
</dbReference>
<dbReference type="InterPro" id="IPR013187">
    <property type="entry name" value="F-box-assoc_dom_typ3"/>
</dbReference>
<dbReference type="NCBIfam" id="TIGR01640">
    <property type="entry name" value="F_box_assoc_1"/>
    <property type="match status" value="1"/>
</dbReference>
<keyword evidence="1" id="KW-1133">Transmembrane helix</keyword>
<dbReference type="PANTHER" id="PTHR31111">
    <property type="entry name" value="BNAA05G37150D PROTEIN-RELATED"/>
    <property type="match status" value="1"/>
</dbReference>
<evidence type="ECO:0000313" key="4">
    <source>
        <dbReference type="Proteomes" id="UP000327085"/>
    </source>
</evidence>
<dbReference type="InterPro" id="IPR001810">
    <property type="entry name" value="F-box_dom"/>
</dbReference>
<evidence type="ECO:0000313" key="3">
    <source>
        <dbReference type="EMBL" id="VVA10041.1"/>
    </source>
</evidence>
<evidence type="ECO:0000256" key="1">
    <source>
        <dbReference type="SAM" id="Phobius"/>
    </source>
</evidence>
<reference evidence="4" key="1">
    <citation type="journal article" date="2020" name="Plant J.">
        <title>Transposons played a major role in the diversification between the closely related almond and peach genomes: results from the almond genome sequence.</title>
        <authorList>
            <person name="Alioto T."/>
            <person name="Alexiou K.G."/>
            <person name="Bardil A."/>
            <person name="Barteri F."/>
            <person name="Castanera R."/>
            <person name="Cruz F."/>
            <person name="Dhingra A."/>
            <person name="Duval H."/>
            <person name="Fernandez I Marti A."/>
            <person name="Frias L."/>
            <person name="Galan B."/>
            <person name="Garcia J.L."/>
            <person name="Howad W."/>
            <person name="Gomez-Garrido J."/>
            <person name="Gut M."/>
            <person name="Julca I."/>
            <person name="Morata J."/>
            <person name="Puigdomenech P."/>
            <person name="Ribeca P."/>
            <person name="Rubio Cabetas M.J."/>
            <person name="Vlasova A."/>
            <person name="Wirthensohn M."/>
            <person name="Garcia-Mas J."/>
            <person name="Gabaldon T."/>
            <person name="Casacuberta J.M."/>
            <person name="Arus P."/>
        </authorList>
    </citation>
    <scope>NUCLEOTIDE SEQUENCE [LARGE SCALE GENOMIC DNA]</scope>
    <source>
        <strain evidence="4">cv. Texas</strain>
    </source>
</reference>
<feature type="transmembrane region" description="Helical" evidence="1">
    <location>
        <begin position="14"/>
        <end position="34"/>
    </location>
</feature>
<dbReference type="SUPFAM" id="SSF81383">
    <property type="entry name" value="F-box domain"/>
    <property type="match status" value="2"/>
</dbReference>
<dbReference type="AlphaFoldDB" id="A0A5E4E5R1"/>
<dbReference type="InterPro" id="IPR017451">
    <property type="entry name" value="F-box-assoc_interact_dom"/>
</dbReference>
<dbReference type="SMART" id="SM00256">
    <property type="entry name" value="FBOX"/>
    <property type="match status" value="2"/>
</dbReference>
<name>A0A5E4E5R1_PRUDU</name>
<feature type="domain" description="F-box" evidence="2">
    <location>
        <begin position="47"/>
        <end position="92"/>
    </location>
</feature>
<dbReference type="PROSITE" id="PS50181">
    <property type="entry name" value="FBOX"/>
    <property type="match status" value="2"/>
</dbReference>
<protein>
    <submittedName>
        <fullName evidence="3">PREDICTED: F-box</fullName>
    </submittedName>
</protein>
<dbReference type="Pfam" id="PF08268">
    <property type="entry name" value="FBA_3"/>
    <property type="match status" value="1"/>
</dbReference>
<proteinExistence type="predicted"/>
<dbReference type="Proteomes" id="UP000327085">
    <property type="component" value="Chromosome 7"/>
</dbReference>
<dbReference type="Pfam" id="PF00646">
    <property type="entry name" value="F-box"/>
    <property type="match status" value="2"/>
</dbReference>
<feature type="domain" description="F-box" evidence="2">
    <location>
        <begin position="372"/>
        <end position="417"/>
    </location>
</feature>
<dbReference type="Gramene" id="VVA10041">
    <property type="protein sequence ID" value="VVA10041"/>
    <property type="gene ID" value="Prudul26B011119"/>
</dbReference>
<accession>A0A5E4E5R1</accession>
<keyword evidence="1" id="KW-0472">Membrane</keyword>
<dbReference type="Gene3D" id="1.20.1280.50">
    <property type="match status" value="1"/>
</dbReference>
<gene>
    <name evidence="3" type="ORF">ALMOND_2B011119</name>
</gene>
<organism evidence="3 4">
    <name type="scientific">Prunus dulcis</name>
    <name type="common">Almond</name>
    <name type="synonym">Amygdalus dulcis</name>
    <dbReference type="NCBI Taxonomy" id="3755"/>
    <lineage>
        <taxon>Eukaryota</taxon>
        <taxon>Viridiplantae</taxon>
        <taxon>Streptophyta</taxon>
        <taxon>Embryophyta</taxon>
        <taxon>Tracheophyta</taxon>
        <taxon>Spermatophyta</taxon>
        <taxon>Magnoliopsida</taxon>
        <taxon>eudicotyledons</taxon>
        <taxon>Gunneridae</taxon>
        <taxon>Pentapetalae</taxon>
        <taxon>rosids</taxon>
        <taxon>fabids</taxon>
        <taxon>Rosales</taxon>
        <taxon>Rosaceae</taxon>
        <taxon>Amygdaloideae</taxon>
        <taxon>Amygdaleae</taxon>
        <taxon>Prunus</taxon>
    </lineage>
</organism>
<evidence type="ECO:0000259" key="2">
    <source>
        <dbReference type="PROSITE" id="PS50181"/>
    </source>
</evidence>
<dbReference type="PANTHER" id="PTHR31111:SF136">
    <property type="entry name" value="F-BOX ASSOCIATED DOMAIN-CONTAINING PROTEIN"/>
    <property type="match status" value="1"/>
</dbReference>
<dbReference type="InParanoid" id="A0A5E4E5R1"/>
<sequence>MKGILDSCWFGRNFLTGCIDLLLILMPHLLIFSIKRLEKSRAKGNEKPTLMDLPNDFLFDVFARLPVKSLCHIRSVSKTSLSIVDNPFFATLRLLNPATNTAYVELPQLMLLTHSWSYWPLDHGRFALQSLKYRGEHNLTKSKHRYSQILSQSYEFDFVFCNLFCFKAKHGCLLVNPLREEVLDIELPINDLVPFRAKKWYGMGFDSVTRTHKIVCVFESASHAILVAYVYTLGTRSLSRQKIHSVPQCDFSGNNVSAYGDMHWLIRRHVGGANPNRIISFNFEKDEFVWTPYPDSSHSFYYNLNNIHLLNVRGCLAIMSYQDYSIEIWVMKNYEKKVWELDYKIDNKRFPHYLRSIQTCGLEKSRDKGNEKPTLVDLPNDILLDVLTRLPIKSLCHIRSVSKTSLSIVDNPFFAKLRLLNPVVEGPQLMLLTQTSSFIPSHRSRFALQSLNYKGQHDFTKSKYRYAQILCSLRSYKVDFVFGNLFCFKGMGKCVLVNPLGGEVLDLELPINDLVQAYYQKWYGMGFDGITRTHKIVCIVKTEYAF</sequence>
<dbReference type="EMBL" id="CABIKO010000001">
    <property type="protein sequence ID" value="VVA10041.1"/>
    <property type="molecule type" value="Genomic_DNA"/>
</dbReference>
<keyword evidence="1" id="KW-0812">Transmembrane</keyword>